<dbReference type="KEGG" id="pbh:AAW51_0771"/>
<evidence type="ECO:0000256" key="1">
    <source>
        <dbReference type="SAM" id="SignalP"/>
    </source>
</evidence>
<evidence type="ECO:0000259" key="2">
    <source>
        <dbReference type="Pfam" id="PF07589"/>
    </source>
</evidence>
<organism evidence="3 4">
    <name type="scientific">Caldimonas brevitalea</name>
    <dbReference type="NCBI Taxonomy" id="413882"/>
    <lineage>
        <taxon>Bacteria</taxon>
        <taxon>Pseudomonadati</taxon>
        <taxon>Pseudomonadota</taxon>
        <taxon>Betaproteobacteria</taxon>
        <taxon>Burkholderiales</taxon>
        <taxon>Sphaerotilaceae</taxon>
        <taxon>Caldimonas</taxon>
    </lineage>
</organism>
<sequence length="242" mass="24975">MQSSQHVRTFKRLLLAVAAAAAIPSVASAQAWTVDGGNATLTFSQEALDTLNLITVSVSGSGETTSPGAGQFVFPIIDGTFSGDSLATIITQPTAGVNLTRGETVISLNDFRVDAASKTLFGDITIGDTVTQDTALYTFTTVTEERVSLGGQQEERRLSSSGMFITETALNTLSDALGVPAFLRPVVGEVDFGTLNGVVNVTAAVPEPSTYALLGLGLAGVGFLSKRRRAKAASEEAAAQAA</sequence>
<accession>A0A0G3BDU3</accession>
<keyword evidence="1" id="KW-0732">Signal</keyword>
<dbReference type="InterPro" id="IPR013424">
    <property type="entry name" value="Ice-binding_C"/>
</dbReference>
<dbReference type="RefSeq" id="WP_053013313.1">
    <property type="nucleotide sequence ID" value="NZ_CP011371.1"/>
</dbReference>
<reference evidence="3 4" key="1">
    <citation type="submission" date="2015-05" db="EMBL/GenBank/DDBJ databases">
        <authorList>
            <person name="Tang B."/>
            <person name="Yu Y."/>
        </authorList>
    </citation>
    <scope>NUCLEOTIDE SEQUENCE [LARGE SCALE GENOMIC DNA]</scope>
    <source>
        <strain evidence="3 4">DSM 7029</strain>
    </source>
</reference>
<dbReference type="AlphaFoldDB" id="A0A0G3BDU3"/>
<gene>
    <name evidence="3" type="ORF">AAW51_0771</name>
</gene>
<protein>
    <recommendedName>
        <fullName evidence="2">Ice-binding protein C-terminal domain-containing protein</fullName>
    </recommendedName>
</protein>
<feature type="domain" description="Ice-binding protein C-terminal" evidence="2">
    <location>
        <begin position="204"/>
        <end position="228"/>
    </location>
</feature>
<dbReference type="NCBIfam" id="TIGR02595">
    <property type="entry name" value="PEP_CTERM"/>
    <property type="match status" value="1"/>
</dbReference>
<feature type="chain" id="PRO_5005183865" description="Ice-binding protein C-terminal domain-containing protein" evidence="1">
    <location>
        <begin position="30"/>
        <end position="242"/>
    </location>
</feature>
<proteinExistence type="predicted"/>
<evidence type="ECO:0000313" key="4">
    <source>
        <dbReference type="Proteomes" id="UP000035352"/>
    </source>
</evidence>
<dbReference type="Proteomes" id="UP000035352">
    <property type="component" value="Chromosome"/>
</dbReference>
<dbReference type="EMBL" id="CP011371">
    <property type="protein sequence ID" value="AKJ27462.1"/>
    <property type="molecule type" value="Genomic_DNA"/>
</dbReference>
<feature type="signal peptide" evidence="1">
    <location>
        <begin position="1"/>
        <end position="29"/>
    </location>
</feature>
<name>A0A0G3BDU3_9BURK</name>
<keyword evidence="4" id="KW-1185">Reference proteome</keyword>
<evidence type="ECO:0000313" key="3">
    <source>
        <dbReference type="EMBL" id="AKJ27462.1"/>
    </source>
</evidence>
<dbReference type="Pfam" id="PF07589">
    <property type="entry name" value="PEP-CTERM"/>
    <property type="match status" value="1"/>
</dbReference>